<gene>
    <name evidence="18" type="ORF">ACH4OY_17130</name>
</gene>
<keyword evidence="13" id="KW-0406">Ion transport</keyword>
<feature type="transmembrane region" description="Helical" evidence="15">
    <location>
        <begin position="94"/>
        <end position="115"/>
    </location>
</feature>
<dbReference type="InterPro" id="IPR023214">
    <property type="entry name" value="HAD_sf"/>
</dbReference>
<evidence type="ECO:0000256" key="3">
    <source>
        <dbReference type="ARBA" id="ARBA00022448"/>
    </source>
</evidence>
<dbReference type="Gene3D" id="2.70.150.10">
    <property type="entry name" value="Calcium-transporting ATPase, cytoplasmic transduction domain A"/>
    <property type="match status" value="1"/>
</dbReference>
<comment type="caution">
    <text evidence="18">The sequence shown here is derived from an EMBL/GenBank/DDBJ whole genome shotgun (WGS) entry which is preliminary data.</text>
</comment>
<evidence type="ECO:0000259" key="17">
    <source>
        <dbReference type="Pfam" id="PF00122"/>
    </source>
</evidence>
<sequence length="716" mass="75099">MRHSVAGDDPVPNGGSGPTTGQAAHGGSEQHAGHRRHDQHAGHGGHQGHDKHAGHDPEVFRRKFWLTFALTVPIVVTSHMVMDWFGYSLDFPGMSWVGPVLGTVVFFYGGWPFLVGAVRELRDRAPGMMLLVSMAITVAYVASLATTAGAFDLDFWWELAALVTIMLLGHWQEMKAIGQARGALAALAALLPDDAERVTEDGVERLPVDQLRVGDVVLVRPGARVPADGRIVDGRAELDESMITGESRPVPRGAGDRAVAGTIATDSAIRVRVDAIGENTALAGIQRLVAEAQQSQGRAQLLADRFAAWLVYIATGTAVLTFAVWSALGDVNEAVIRTVTVLVIACPHALGLAIPLVIALSTALGAKSGILIKDRLALERMRTVDAVLFDKTGTLTKGEHAVTAVAATTGGSEHEVLRLAGAVEADSEHPLARAIVAAAARPGQQPLRATGFESLTGRGVRATVNGVRYAVGGPALLRELGADVPDDITHASRQWSDRGAAVLYLARLDATAKIVGALALEDEVRPEARQAIDQLRRLGVKKLMMITGDARPVAEAVAADLGFRPGVDEVFAEVLPADKDDTVTDLQRRGLTVAMVGDGVNDAPALARADVGIAIGAGTDVAIESAGVVLASSDPRGVTGIIRLSRASYRKMIQNLAWAAGYNVIALPLAAGVLAWAGFALNPAIAAVLMSASTIVVALNAQLLRRVQLATSGTNS</sequence>
<keyword evidence="7 15" id="KW-0479">Metal-binding</keyword>
<keyword evidence="14 15" id="KW-0472">Membrane</keyword>
<dbReference type="SFLD" id="SFLDF00027">
    <property type="entry name" value="p-type_atpase"/>
    <property type="match status" value="1"/>
</dbReference>
<keyword evidence="19" id="KW-1185">Reference proteome</keyword>
<evidence type="ECO:0000256" key="5">
    <source>
        <dbReference type="ARBA" id="ARBA00022553"/>
    </source>
</evidence>
<dbReference type="PANTHER" id="PTHR43520">
    <property type="entry name" value="ATP7, ISOFORM B"/>
    <property type="match status" value="1"/>
</dbReference>
<dbReference type="InterPro" id="IPR023298">
    <property type="entry name" value="ATPase_P-typ_TM_dom_sf"/>
</dbReference>
<dbReference type="NCBIfam" id="TIGR01525">
    <property type="entry name" value="ATPase-IB_hvy"/>
    <property type="match status" value="1"/>
</dbReference>
<keyword evidence="3" id="KW-0813">Transport</keyword>
<keyword evidence="9 15" id="KW-0067">ATP-binding</keyword>
<accession>A0ABW7SL22</accession>
<evidence type="ECO:0000256" key="10">
    <source>
        <dbReference type="ARBA" id="ARBA00022842"/>
    </source>
</evidence>
<protein>
    <submittedName>
        <fullName evidence="18">Heavy metal translocating P-type ATPase</fullName>
    </submittedName>
</protein>
<keyword evidence="11" id="KW-1278">Translocase</keyword>
<evidence type="ECO:0000256" key="7">
    <source>
        <dbReference type="ARBA" id="ARBA00022723"/>
    </source>
</evidence>
<keyword evidence="12 15" id="KW-1133">Transmembrane helix</keyword>
<dbReference type="RefSeq" id="WP_396680656.1">
    <property type="nucleotide sequence ID" value="NZ_JBIRPU010000011.1"/>
</dbReference>
<dbReference type="PANTHER" id="PTHR43520:SF5">
    <property type="entry name" value="CATION-TRANSPORTING P-TYPE ATPASE-RELATED"/>
    <property type="match status" value="1"/>
</dbReference>
<evidence type="ECO:0000313" key="18">
    <source>
        <dbReference type="EMBL" id="MFI0794384.1"/>
    </source>
</evidence>
<evidence type="ECO:0000256" key="16">
    <source>
        <dbReference type="SAM" id="MobiDB-lite"/>
    </source>
</evidence>
<evidence type="ECO:0000256" key="8">
    <source>
        <dbReference type="ARBA" id="ARBA00022741"/>
    </source>
</evidence>
<name>A0ABW7SL22_9ACTN</name>
<dbReference type="NCBIfam" id="TIGR01494">
    <property type="entry name" value="ATPase_P-type"/>
    <property type="match status" value="1"/>
</dbReference>
<evidence type="ECO:0000256" key="15">
    <source>
        <dbReference type="RuleBase" id="RU362081"/>
    </source>
</evidence>
<reference evidence="18 19" key="1">
    <citation type="submission" date="2024-10" db="EMBL/GenBank/DDBJ databases">
        <title>The Natural Products Discovery Center: Release of the First 8490 Sequenced Strains for Exploring Actinobacteria Biosynthetic Diversity.</title>
        <authorList>
            <person name="Kalkreuter E."/>
            <person name="Kautsar S.A."/>
            <person name="Yang D."/>
            <person name="Bader C.D."/>
            <person name="Teijaro C.N."/>
            <person name="Fluegel L."/>
            <person name="Davis C.M."/>
            <person name="Simpson J.R."/>
            <person name="Lauterbach L."/>
            <person name="Steele A.D."/>
            <person name="Gui C."/>
            <person name="Meng S."/>
            <person name="Li G."/>
            <person name="Viehrig K."/>
            <person name="Ye F."/>
            <person name="Su P."/>
            <person name="Kiefer A.F."/>
            <person name="Nichols A."/>
            <person name="Cepeda A.J."/>
            <person name="Yan W."/>
            <person name="Fan B."/>
            <person name="Jiang Y."/>
            <person name="Adhikari A."/>
            <person name="Zheng C.-J."/>
            <person name="Schuster L."/>
            <person name="Cowan T.M."/>
            <person name="Smanski M.J."/>
            <person name="Chevrette M.G."/>
            <person name="De Carvalho L.P.S."/>
            <person name="Shen B."/>
        </authorList>
    </citation>
    <scope>NUCLEOTIDE SEQUENCE [LARGE SCALE GENOMIC DNA]</scope>
    <source>
        <strain evidence="18 19">NPDC021253</strain>
    </source>
</reference>
<evidence type="ECO:0000313" key="19">
    <source>
        <dbReference type="Proteomes" id="UP001611075"/>
    </source>
</evidence>
<keyword evidence="5" id="KW-0597">Phosphoprotein</keyword>
<evidence type="ECO:0000256" key="9">
    <source>
        <dbReference type="ARBA" id="ARBA00022840"/>
    </source>
</evidence>
<feature type="region of interest" description="Disordered" evidence="16">
    <location>
        <begin position="1"/>
        <end position="53"/>
    </location>
</feature>
<dbReference type="InterPro" id="IPR023299">
    <property type="entry name" value="ATPase_P-typ_cyto_dom_N"/>
</dbReference>
<dbReference type="InterPro" id="IPR001757">
    <property type="entry name" value="P_typ_ATPase"/>
</dbReference>
<evidence type="ECO:0000256" key="1">
    <source>
        <dbReference type="ARBA" id="ARBA00004651"/>
    </source>
</evidence>
<dbReference type="SUPFAM" id="SSF81665">
    <property type="entry name" value="Calcium ATPase, transmembrane domain M"/>
    <property type="match status" value="1"/>
</dbReference>
<organism evidence="18 19">
    <name type="scientific">Micromonospora rubida</name>
    <dbReference type="NCBI Taxonomy" id="2697657"/>
    <lineage>
        <taxon>Bacteria</taxon>
        <taxon>Bacillati</taxon>
        <taxon>Actinomycetota</taxon>
        <taxon>Actinomycetes</taxon>
        <taxon>Micromonosporales</taxon>
        <taxon>Micromonosporaceae</taxon>
        <taxon>Micromonospora</taxon>
    </lineage>
</organism>
<dbReference type="PROSITE" id="PS00154">
    <property type="entry name" value="ATPASE_E1_E2"/>
    <property type="match status" value="1"/>
</dbReference>
<dbReference type="SUPFAM" id="SSF81653">
    <property type="entry name" value="Calcium ATPase, transduction domain A"/>
    <property type="match status" value="1"/>
</dbReference>
<dbReference type="SFLD" id="SFLDS00003">
    <property type="entry name" value="Haloacid_Dehalogenase"/>
    <property type="match status" value="1"/>
</dbReference>
<dbReference type="SFLD" id="SFLDG00002">
    <property type="entry name" value="C1.7:_P-type_atpase_like"/>
    <property type="match status" value="1"/>
</dbReference>
<dbReference type="Proteomes" id="UP001611075">
    <property type="component" value="Unassembled WGS sequence"/>
</dbReference>
<dbReference type="PRINTS" id="PR00119">
    <property type="entry name" value="CATATPASE"/>
</dbReference>
<dbReference type="InterPro" id="IPR008250">
    <property type="entry name" value="ATPase_P-typ_transduc_dom_A_sf"/>
</dbReference>
<dbReference type="EMBL" id="JBIRPU010000011">
    <property type="protein sequence ID" value="MFI0794384.1"/>
    <property type="molecule type" value="Genomic_DNA"/>
</dbReference>
<evidence type="ECO:0000256" key="11">
    <source>
        <dbReference type="ARBA" id="ARBA00022967"/>
    </source>
</evidence>
<feature type="transmembrane region" description="Helical" evidence="15">
    <location>
        <begin position="127"/>
        <end position="149"/>
    </location>
</feature>
<dbReference type="SUPFAM" id="SSF56784">
    <property type="entry name" value="HAD-like"/>
    <property type="match status" value="1"/>
</dbReference>
<evidence type="ECO:0000256" key="2">
    <source>
        <dbReference type="ARBA" id="ARBA00006024"/>
    </source>
</evidence>
<dbReference type="Gene3D" id="3.40.50.1000">
    <property type="entry name" value="HAD superfamily/HAD-like"/>
    <property type="match status" value="1"/>
</dbReference>
<feature type="transmembrane region" description="Helical" evidence="15">
    <location>
        <begin position="155"/>
        <end position="171"/>
    </location>
</feature>
<dbReference type="InterPro" id="IPR059000">
    <property type="entry name" value="ATPase_P-type_domA"/>
</dbReference>
<evidence type="ECO:0000256" key="13">
    <source>
        <dbReference type="ARBA" id="ARBA00023065"/>
    </source>
</evidence>
<feature type="domain" description="P-type ATPase A" evidence="17">
    <location>
        <begin position="190"/>
        <end position="289"/>
    </location>
</feature>
<evidence type="ECO:0000256" key="4">
    <source>
        <dbReference type="ARBA" id="ARBA00022475"/>
    </source>
</evidence>
<dbReference type="Pfam" id="PF00702">
    <property type="entry name" value="Hydrolase"/>
    <property type="match status" value="1"/>
</dbReference>
<feature type="transmembrane region" description="Helical" evidence="15">
    <location>
        <begin position="340"/>
        <end position="366"/>
    </location>
</feature>
<evidence type="ECO:0000256" key="14">
    <source>
        <dbReference type="ARBA" id="ARBA00023136"/>
    </source>
</evidence>
<dbReference type="InterPro" id="IPR044492">
    <property type="entry name" value="P_typ_ATPase_HD_dom"/>
</dbReference>
<comment type="similarity">
    <text evidence="2 15">Belongs to the cation transport ATPase (P-type) (TC 3.A.3) family. Type IB subfamily.</text>
</comment>
<feature type="transmembrane region" description="Helical" evidence="15">
    <location>
        <begin position="685"/>
        <end position="704"/>
    </location>
</feature>
<dbReference type="InterPro" id="IPR018303">
    <property type="entry name" value="ATPase_P-typ_P_site"/>
</dbReference>
<keyword evidence="4 15" id="KW-1003">Cell membrane</keyword>
<evidence type="ECO:0000256" key="12">
    <source>
        <dbReference type="ARBA" id="ARBA00022989"/>
    </source>
</evidence>
<dbReference type="Gene3D" id="3.40.1110.10">
    <property type="entry name" value="Calcium-transporting ATPase, cytoplasmic domain N"/>
    <property type="match status" value="1"/>
</dbReference>
<keyword evidence="6 15" id="KW-0812">Transmembrane</keyword>
<dbReference type="InterPro" id="IPR036412">
    <property type="entry name" value="HAD-like_sf"/>
</dbReference>
<dbReference type="Pfam" id="PF00122">
    <property type="entry name" value="E1-E2_ATPase"/>
    <property type="match status" value="1"/>
</dbReference>
<feature type="transmembrane region" description="Helical" evidence="15">
    <location>
        <begin position="656"/>
        <end position="679"/>
    </location>
</feature>
<evidence type="ECO:0000256" key="6">
    <source>
        <dbReference type="ARBA" id="ARBA00022692"/>
    </source>
</evidence>
<keyword evidence="10" id="KW-0460">Magnesium</keyword>
<proteinExistence type="inferred from homology"/>
<dbReference type="PRINTS" id="PR00943">
    <property type="entry name" value="CUATPASE"/>
</dbReference>
<dbReference type="NCBIfam" id="TIGR01511">
    <property type="entry name" value="ATPase-IB1_Cu"/>
    <property type="match status" value="1"/>
</dbReference>
<keyword evidence="8 15" id="KW-0547">Nucleotide-binding</keyword>
<feature type="transmembrane region" description="Helical" evidence="15">
    <location>
        <begin position="64"/>
        <end position="82"/>
    </location>
</feature>
<comment type="subcellular location">
    <subcellularLocation>
        <location evidence="1">Cell membrane</location>
        <topology evidence="1">Multi-pass membrane protein</topology>
    </subcellularLocation>
</comment>
<feature type="transmembrane region" description="Helical" evidence="15">
    <location>
        <begin position="306"/>
        <end position="328"/>
    </location>
</feature>
<dbReference type="InterPro" id="IPR027256">
    <property type="entry name" value="P-typ_ATPase_IB"/>
</dbReference>